<evidence type="ECO:0000256" key="4">
    <source>
        <dbReference type="ARBA" id="ARBA00022432"/>
    </source>
</evidence>
<dbReference type="PIRSF" id="PIRSF006294">
    <property type="entry name" value="PEP_crbxkin"/>
    <property type="match status" value="1"/>
</dbReference>
<feature type="binding site" evidence="10">
    <location>
        <position position="248"/>
    </location>
    <ligand>
        <name>Mn(2+)</name>
        <dbReference type="ChEBI" id="CHEBI:29035"/>
    </ligand>
</feature>
<dbReference type="NCBIfam" id="NF006821">
    <property type="entry name" value="PRK09344.1-3"/>
    <property type="match status" value="1"/>
</dbReference>
<dbReference type="Pfam" id="PF01293">
    <property type="entry name" value="PEPCK_ATP"/>
    <property type="match status" value="1"/>
</dbReference>
<keyword evidence="8 10" id="KW-0456">Lyase</keyword>
<reference evidence="11 12" key="1">
    <citation type="submission" date="2024-06" db="EMBL/GenBank/DDBJ databases">
        <authorList>
            <person name="Chen R.Y."/>
        </authorList>
    </citation>
    <scope>NUCLEOTIDE SEQUENCE [LARGE SCALE GENOMIC DNA]</scope>
    <source>
        <strain evidence="11 12">D2</strain>
    </source>
</reference>
<dbReference type="SUPFAM" id="SSF68923">
    <property type="entry name" value="PEP carboxykinase N-terminal domain"/>
    <property type="match status" value="1"/>
</dbReference>
<dbReference type="InterPro" id="IPR008210">
    <property type="entry name" value="PEP_carboxykinase_N"/>
</dbReference>
<keyword evidence="7 10" id="KW-0067">ATP-binding</keyword>
<keyword evidence="12" id="KW-1185">Reference proteome</keyword>
<gene>
    <name evidence="10" type="primary">pckA</name>
    <name evidence="11" type="ORF">ABS311_10845</name>
</gene>
<comment type="subcellular location">
    <subcellularLocation>
        <location evidence="10">Cytoplasm</location>
    </subcellularLocation>
</comment>
<comment type="similarity">
    <text evidence="2 10">Belongs to the phosphoenolpyruvate carboxykinase (ATP) family.</text>
</comment>
<keyword evidence="4 10" id="KW-0312">Gluconeogenesis</keyword>
<comment type="catalytic activity">
    <reaction evidence="9 10">
        <text>oxaloacetate + ATP = phosphoenolpyruvate + ADP + CO2</text>
        <dbReference type="Rhea" id="RHEA:18617"/>
        <dbReference type="ChEBI" id="CHEBI:16452"/>
        <dbReference type="ChEBI" id="CHEBI:16526"/>
        <dbReference type="ChEBI" id="CHEBI:30616"/>
        <dbReference type="ChEBI" id="CHEBI:58702"/>
        <dbReference type="ChEBI" id="CHEBI:456216"/>
        <dbReference type="EC" id="4.1.1.49"/>
    </reaction>
</comment>
<comment type="subunit">
    <text evidence="10">Monomer.</text>
</comment>
<comment type="pathway">
    <text evidence="1 10">Carbohydrate biosynthesis; gluconeogenesis.</text>
</comment>
<feature type="binding site" evidence="10">
    <location>
        <position position="189"/>
    </location>
    <ligand>
        <name>Mn(2+)</name>
        <dbReference type="ChEBI" id="CHEBI:29035"/>
    </ligand>
</feature>
<keyword evidence="10" id="KW-0963">Cytoplasm</keyword>
<feature type="binding site" evidence="10">
    <location>
        <position position="312"/>
    </location>
    <ligand>
        <name>substrate</name>
    </ligand>
</feature>
<accession>A0ABV1RHE7</accession>
<feature type="binding site" evidence="10">
    <location>
        <position position="44"/>
    </location>
    <ligand>
        <name>substrate</name>
    </ligand>
</feature>
<sequence length="523" mass="58140">MHAHFKPYVSLTAAELIEHAIQNNEGRLTASGALAVSTGSRTGRSPLDRFIVKEPETKDKIDWGKINKPFSANDFENLWFEVHHYLQSQPHYLGNYQVGADEENCLEVEVLTQTAWHQLFAHNMFIRKRANQTSSGSNIQKLNWQVLNAPGFTCHPDKHGTHSDGAVIIDFASQRVLLAGMPYAGEMKKALFSVQNFLLAEHDILPMHCSANAETADKTSRTALYFGLSGTGKTTLSADPKRYLIGDDEHGWSRNGIFNLEGGCYAKCIDLSEKQEPLIWYAIKFGAVLENVVLDKERIEKYEDDSLTANTRVSYPLEHIPKRVTANKGGHPSAVIFLTCDLSSVLPPIAILDQYAAAYHFLSGYTALVGSTEIGSQAAIGATFSTCFGAPFFPRPAADYANLLIKRLTETNTPVYLVNTGWTGGPYPNGRRFSIDETRAVISAIVEGKIDKDDCRKMEIMNLTVPNHLNGLDETLLWPEKNWHNPVDYRSTALQLANRFIDNFKQYQVDEKIRQAGPSGAGI</sequence>
<name>A0ABV1RHE7_9ALTE</name>
<dbReference type="EC" id="4.1.1.49" evidence="3 10"/>
<dbReference type="Gene3D" id="3.90.228.20">
    <property type="match status" value="1"/>
</dbReference>
<dbReference type="RefSeq" id="WP_143871184.1">
    <property type="nucleotide sequence ID" value="NZ_CP041660.1"/>
</dbReference>
<evidence type="ECO:0000313" key="12">
    <source>
        <dbReference type="Proteomes" id="UP001467690"/>
    </source>
</evidence>
<dbReference type="SUPFAM" id="SSF53795">
    <property type="entry name" value="PEP carboxykinase-like"/>
    <property type="match status" value="1"/>
</dbReference>
<dbReference type="PANTHER" id="PTHR30031:SF0">
    <property type="entry name" value="PHOSPHOENOLPYRUVATE CARBOXYKINASE (ATP)"/>
    <property type="match status" value="1"/>
</dbReference>
<feature type="binding site" evidence="10">
    <location>
        <position position="189"/>
    </location>
    <ligand>
        <name>ATP</name>
        <dbReference type="ChEBI" id="CHEBI:30616"/>
    </ligand>
</feature>
<evidence type="ECO:0000256" key="3">
    <source>
        <dbReference type="ARBA" id="ARBA00012363"/>
    </source>
</evidence>
<feature type="binding site" evidence="10">
    <location>
        <position position="208"/>
    </location>
    <ligand>
        <name>ATP</name>
        <dbReference type="ChEBI" id="CHEBI:30616"/>
    </ligand>
</feature>
<evidence type="ECO:0000256" key="6">
    <source>
        <dbReference type="ARBA" id="ARBA00022793"/>
    </source>
</evidence>
<proteinExistence type="inferred from homology"/>
<evidence type="ECO:0000256" key="2">
    <source>
        <dbReference type="ARBA" id="ARBA00006052"/>
    </source>
</evidence>
<feature type="binding site" evidence="10">
    <location>
        <position position="312"/>
    </location>
    <ligand>
        <name>ATP</name>
        <dbReference type="ChEBI" id="CHEBI:30616"/>
    </ligand>
</feature>
<organism evidence="11 12">
    <name type="scientific">Catenovulum sediminis</name>
    <dbReference type="NCBI Taxonomy" id="1740262"/>
    <lineage>
        <taxon>Bacteria</taxon>
        <taxon>Pseudomonadati</taxon>
        <taxon>Pseudomonadota</taxon>
        <taxon>Gammaproteobacteria</taxon>
        <taxon>Alteromonadales</taxon>
        <taxon>Alteromonadaceae</taxon>
        <taxon>Catenovulum</taxon>
    </lineage>
</organism>
<feature type="binding site" evidence="10">
    <location>
        <position position="189"/>
    </location>
    <ligand>
        <name>substrate</name>
    </ligand>
</feature>
<dbReference type="EMBL" id="JBELOE010000211">
    <property type="protein sequence ID" value="MER2492376.1"/>
    <property type="molecule type" value="Genomic_DNA"/>
</dbReference>
<evidence type="ECO:0000256" key="9">
    <source>
        <dbReference type="ARBA" id="ARBA00047371"/>
    </source>
</evidence>
<keyword evidence="10" id="KW-0479">Metal-binding</keyword>
<comment type="cofactor">
    <cofactor evidence="10">
        <name>Mn(2+)</name>
        <dbReference type="ChEBI" id="CHEBI:29035"/>
    </cofactor>
    <text evidence="10">Binds 1 Mn(2+) ion per subunit.</text>
</comment>
<evidence type="ECO:0000313" key="11">
    <source>
        <dbReference type="EMBL" id="MER2492376.1"/>
    </source>
</evidence>
<dbReference type="PANTHER" id="PTHR30031">
    <property type="entry name" value="PHOSPHOENOLPYRUVATE CARBOXYKINASE ATP"/>
    <property type="match status" value="1"/>
</dbReference>
<dbReference type="Gene3D" id="2.170.8.10">
    <property type="entry name" value="Phosphoenolpyruvate Carboxykinase, domain 2"/>
    <property type="match status" value="1"/>
</dbReference>
<dbReference type="HAMAP" id="MF_00453">
    <property type="entry name" value="PEPCK_ATP"/>
    <property type="match status" value="1"/>
</dbReference>
<keyword evidence="10" id="KW-0464">Manganese</keyword>
<dbReference type="Gene3D" id="3.40.449.10">
    <property type="entry name" value="Phosphoenolpyruvate Carboxykinase, domain 1"/>
    <property type="match status" value="1"/>
</dbReference>
<dbReference type="InterPro" id="IPR013035">
    <property type="entry name" value="PEP_carboxykinase_C"/>
</dbReference>
<evidence type="ECO:0000256" key="8">
    <source>
        <dbReference type="ARBA" id="ARBA00023239"/>
    </source>
</evidence>
<evidence type="ECO:0000256" key="7">
    <source>
        <dbReference type="ARBA" id="ARBA00022840"/>
    </source>
</evidence>
<protein>
    <recommendedName>
        <fullName evidence="3 10">Phosphoenolpyruvate carboxykinase (ATP)</fullName>
        <shortName evidence="10">PCK</shortName>
        <shortName evidence="10">PEP carboxykinase</shortName>
        <shortName evidence="10">PEPCK</shortName>
        <ecNumber evidence="3 10">4.1.1.49</ecNumber>
    </recommendedName>
</protein>
<comment type="caution">
    <text evidence="11">The sequence shown here is derived from an EMBL/GenBank/DDBJ whole genome shotgun (WGS) entry which is preliminary data.</text>
</comment>
<feature type="binding site" evidence="10">
    <location>
        <position position="276"/>
    </location>
    <ligand>
        <name>ATP</name>
        <dbReference type="ChEBI" id="CHEBI:30616"/>
    </ligand>
</feature>
<dbReference type="Proteomes" id="UP001467690">
    <property type="component" value="Unassembled WGS sequence"/>
</dbReference>
<dbReference type="InterPro" id="IPR001272">
    <property type="entry name" value="PEP_carboxykinase_ATP"/>
</dbReference>
<keyword evidence="5 10" id="KW-0547">Nucleotide-binding</keyword>
<comment type="caution">
    <text evidence="10">Lacks conserved residue(s) required for the propagation of feature annotation.</text>
</comment>
<comment type="function">
    <text evidence="10">Involved in the gluconeogenesis. Catalyzes the conversion of oxaloacetate (OAA) to phosphoenolpyruvate (PEP) through direct phosphoryl transfer between the nucleoside triphosphate and OAA.</text>
</comment>
<evidence type="ECO:0000256" key="10">
    <source>
        <dbReference type="HAMAP-Rule" id="MF_00453"/>
    </source>
</evidence>
<feature type="binding site" evidence="10">
    <location>
        <begin position="227"/>
        <end position="235"/>
    </location>
    <ligand>
        <name>ATP</name>
        <dbReference type="ChEBI" id="CHEBI:30616"/>
    </ligand>
</feature>
<feature type="binding site" evidence="10">
    <location>
        <position position="438"/>
    </location>
    <ligand>
        <name>ATP</name>
        <dbReference type="ChEBI" id="CHEBI:30616"/>
    </ligand>
</feature>
<dbReference type="NCBIfam" id="NF006820">
    <property type="entry name" value="PRK09344.1-2"/>
    <property type="match status" value="1"/>
</dbReference>
<evidence type="ECO:0000256" key="1">
    <source>
        <dbReference type="ARBA" id="ARBA00004742"/>
    </source>
</evidence>
<feature type="binding site" evidence="10">
    <location>
        <position position="183"/>
    </location>
    <ligand>
        <name>substrate</name>
    </ligand>
</feature>
<evidence type="ECO:0000256" key="5">
    <source>
        <dbReference type="ARBA" id="ARBA00022741"/>
    </source>
</evidence>
<feature type="binding site" evidence="10">
    <location>
        <position position="208"/>
    </location>
    <ligand>
        <name>Mn(2+)</name>
        <dbReference type="ChEBI" id="CHEBI:29035"/>
    </ligand>
</feature>
<keyword evidence="6 10" id="KW-0210">Decarboxylase</keyword>